<dbReference type="RefSeq" id="WP_255855315.1">
    <property type="nucleotide sequence ID" value="NZ_CP073347.1"/>
</dbReference>
<evidence type="ECO:0000313" key="3">
    <source>
        <dbReference type="EMBL" id="UTW13149.1"/>
    </source>
</evidence>
<name>A0ABY5HLY9_9GAMM</name>
<protein>
    <submittedName>
        <fullName evidence="3">Helix-turn-helix transcriptional regulator</fullName>
    </submittedName>
</protein>
<gene>
    <name evidence="3" type="ORF">KDW95_05665</name>
</gene>
<feature type="domain" description="HTH lysR-type" evidence="1">
    <location>
        <begin position="27"/>
        <end position="82"/>
    </location>
</feature>
<organism evidence="3 4">
    <name type="scientific">Marinobacterium rhizophilum</name>
    <dbReference type="NCBI Taxonomy" id="420402"/>
    <lineage>
        <taxon>Bacteria</taxon>
        <taxon>Pseudomonadati</taxon>
        <taxon>Pseudomonadota</taxon>
        <taxon>Gammaproteobacteria</taxon>
        <taxon>Oceanospirillales</taxon>
        <taxon>Oceanospirillaceae</taxon>
        <taxon>Marinobacterium</taxon>
    </lineage>
</organism>
<dbReference type="InterPro" id="IPR036390">
    <property type="entry name" value="WH_DNA-bd_sf"/>
</dbReference>
<accession>A0ABY5HLY9</accession>
<dbReference type="InterPro" id="IPR000847">
    <property type="entry name" value="LysR_HTH_N"/>
</dbReference>
<keyword evidence="4" id="KW-1185">Reference proteome</keyword>
<feature type="domain" description="PBP" evidence="2">
    <location>
        <begin position="139"/>
        <end position="321"/>
    </location>
</feature>
<dbReference type="Gene3D" id="1.10.10.10">
    <property type="entry name" value="Winged helix-like DNA-binding domain superfamily/Winged helix DNA-binding domain"/>
    <property type="match status" value="1"/>
</dbReference>
<sequence length="359" mass="39275">MKKIQITPAWSFTDEAGNRLDPQLFGLLSAVHQSGKLTAAAAELGISYRHAWNLLNKWADFFGVALVDMQKGRGAWLSPLGEKLLWAEQRVAARLGPQLESLGSELNLEIQQLLEGVKPVLRLHASHGYAVALLPRFAQDLQLDLQYCSPQEALAALNRGACDLAGFHVPTAAISGPLMKNYRRLLKPRSHRIIRFITRNQGLMIKPDNPHGIEGLADLLRSDVRFINRQKDSGTRALLDGLLRDAKLSVRKIRGYELEEYTHSAVAAYIAAGMADAGFGVEAAARQFGLGFVPLATEHYLFVCHRQALNDPKLQRLIDLVSSEAFKSAVAALPGYSPSQCGEVCGIDELFDAATGTQG</sequence>
<dbReference type="InterPro" id="IPR024370">
    <property type="entry name" value="PBP_domain"/>
</dbReference>
<dbReference type="EMBL" id="CP073347">
    <property type="protein sequence ID" value="UTW13149.1"/>
    <property type="molecule type" value="Genomic_DNA"/>
</dbReference>
<proteinExistence type="predicted"/>
<reference evidence="3" key="1">
    <citation type="submission" date="2021-04" db="EMBL/GenBank/DDBJ databases">
        <title>Oceanospirillales bacteria with DddD are important DMSP degraders in coastal seawater.</title>
        <authorList>
            <person name="Liu J."/>
        </authorList>
    </citation>
    <scope>NUCLEOTIDE SEQUENCE</scope>
    <source>
        <strain evidence="3">D13-1</strain>
    </source>
</reference>
<dbReference type="SUPFAM" id="SSF46785">
    <property type="entry name" value="Winged helix' DNA-binding domain"/>
    <property type="match status" value="1"/>
</dbReference>
<evidence type="ECO:0000259" key="2">
    <source>
        <dbReference type="Pfam" id="PF12727"/>
    </source>
</evidence>
<evidence type="ECO:0000259" key="1">
    <source>
        <dbReference type="Pfam" id="PF00126"/>
    </source>
</evidence>
<dbReference type="PANTHER" id="PTHR38431">
    <property type="entry name" value="BLL2305 PROTEIN"/>
    <property type="match status" value="1"/>
</dbReference>
<dbReference type="Pfam" id="PF00126">
    <property type="entry name" value="HTH_1"/>
    <property type="match status" value="1"/>
</dbReference>
<dbReference type="PANTHER" id="PTHR38431:SF1">
    <property type="entry name" value="BLL2305 PROTEIN"/>
    <property type="match status" value="1"/>
</dbReference>
<dbReference type="SUPFAM" id="SSF53850">
    <property type="entry name" value="Periplasmic binding protein-like II"/>
    <property type="match status" value="1"/>
</dbReference>
<dbReference type="Proteomes" id="UP001058461">
    <property type="component" value="Chromosome"/>
</dbReference>
<evidence type="ECO:0000313" key="4">
    <source>
        <dbReference type="Proteomes" id="UP001058461"/>
    </source>
</evidence>
<dbReference type="InterPro" id="IPR036388">
    <property type="entry name" value="WH-like_DNA-bd_sf"/>
</dbReference>
<dbReference type="Pfam" id="PF12727">
    <property type="entry name" value="PBP_like"/>
    <property type="match status" value="1"/>
</dbReference>